<dbReference type="AlphaFoldDB" id="A0A8D8K6G6"/>
<dbReference type="PANTHER" id="PTHR23080:SF139">
    <property type="entry name" value="DDE TNP4 DOMAIN-CONTAINING PROTEIN"/>
    <property type="match status" value="1"/>
</dbReference>
<dbReference type="SUPFAM" id="SSF57716">
    <property type="entry name" value="Glucocorticoid receptor-like (DNA-binding domain)"/>
    <property type="match status" value="1"/>
</dbReference>
<protein>
    <submittedName>
        <fullName evidence="9">(northern house mosquito) hypothetical protein</fullName>
    </submittedName>
</protein>
<dbReference type="EMBL" id="HBUE01319005">
    <property type="protein sequence ID" value="CAG6587015.1"/>
    <property type="molecule type" value="Transcribed_RNA"/>
</dbReference>
<evidence type="ECO:0000256" key="3">
    <source>
        <dbReference type="ARBA" id="ARBA00022771"/>
    </source>
</evidence>
<evidence type="ECO:0000256" key="7">
    <source>
        <dbReference type="SAM" id="MobiDB-lite"/>
    </source>
</evidence>
<sequence length="855" mass="95032">MPTCAVPHCKTNTDNKLHKLFKIPAINAQATGLFRRKQIYRQELWQKACHVTQITNNTRICAWHFVRGKPACFEAEKDVDWVPTLNLNLVPHSKSAQKAQTLAASRAQIAYPTVGPDTIVAASRSGNLFGTFAFASPVSSRSRETPNVVPTQLPDVAGTVTTEVPSRTGNPFVTSASASPVSSRNVAPTLRPDVAGTVKTEDPSRTGNTFGTFFFTSPVSSRSCETTNVAATPQQPQEIADSSVIIEEGMDNHEDYCVNEDQSWTSDLNFSFNSQLEDPIWKFQIEAAPAVIYNNVARSATPTIEPSVRANPVFQHQPGTSNPINVNAHVIQSVDSPAVAFMWSNPTANQPTGAEWNQPAGPLDTHPQNLESLPQEPADSVEEEMGNGEDHEDVHDQFLSADLHLSFNSQREDPTWKFQIEAAPAVIYNNIARAATPTIEPSVRANLVFQHQPGLSVQPASGSKSNRFLISAGTEVTLNPTLNAPLNVIPNPTVISNESKEQFNFVSTCTQTESSLIEEFERMKIRLGKQEKQITSLQHQNAILSQKVTTSWEATRFTVDSLMKDDRKVRYFTGLNCGKSLLKLYTVLEKDLPQFDKLCKQTILVLALRKLRLNEPFSTLSYIYNINPTTISNYIFETIHAIYPTMSTLVEFPSRDILKQHTPAKFRAKYDDRVTIIIDCFEIYIETPNASKMQARANVFSNYKKHNTVKILIGVSCSGCIIFISEAFGGRISDKEIVKRSGFIDKLQQGDFILADRGFLIEEMLKSVNASIAYPAFKKHNGQLEPLEAAYSKELSSLRIHVERIIGVLRQKYLILNDTIPISLLQRWNNEHLALDQIICITSALVNLCPSVVPQ</sequence>
<feature type="region of interest" description="Disordered" evidence="7">
    <location>
        <begin position="346"/>
        <end position="388"/>
    </location>
</feature>
<accession>A0A8D8K6G6</accession>
<dbReference type="InterPro" id="IPR006612">
    <property type="entry name" value="THAP_Znf"/>
</dbReference>
<dbReference type="Pfam" id="PF05485">
    <property type="entry name" value="THAP"/>
    <property type="match status" value="1"/>
</dbReference>
<keyword evidence="4" id="KW-0862">Zinc</keyword>
<dbReference type="EMBL" id="HBUE01212523">
    <property type="protein sequence ID" value="CAG6535052.1"/>
    <property type="molecule type" value="Transcribed_RNA"/>
</dbReference>
<evidence type="ECO:0000313" key="9">
    <source>
        <dbReference type="EMBL" id="CAG6587015.1"/>
    </source>
</evidence>
<dbReference type="InterPro" id="IPR027806">
    <property type="entry name" value="HARBI1_dom"/>
</dbReference>
<dbReference type="Pfam" id="PF13359">
    <property type="entry name" value="DDE_Tnp_4"/>
    <property type="match status" value="1"/>
</dbReference>
<dbReference type="Pfam" id="PF13613">
    <property type="entry name" value="HTH_Tnp_4"/>
    <property type="match status" value="1"/>
</dbReference>
<name>A0A8D8K6G6_CULPI</name>
<dbReference type="GO" id="GO:0008270">
    <property type="term" value="F:zinc ion binding"/>
    <property type="evidence" value="ECO:0007669"/>
    <property type="project" value="UniProtKB-KW"/>
</dbReference>
<dbReference type="PROSITE" id="PS50950">
    <property type="entry name" value="ZF_THAP"/>
    <property type="match status" value="1"/>
</dbReference>
<feature type="compositionally biased region" description="Polar residues" evidence="7">
    <location>
        <begin position="162"/>
        <end position="186"/>
    </location>
</feature>
<evidence type="ECO:0000256" key="5">
    <source>
        <dbReference type="ARBA" id="ARBA00023125"/>
    </source>
</evidence>
<organism evidence="9">
    <name type="scientific">Culex pipiens</name>
    <name type="common">House mosquito</name>
    <dbReference type="NCBI Taxonomy" id="7175"/>
    <lineage>
        <taxon>Eukaryota</taxon>
        <taxon>Metazoa</taxon>
        <taxon>Ecdysozoa</taxon>
        <taxon>Arthropoda</taxon>
        <taxon>Hexapoda</taxon>
        <taxon>Insecta</taxon>
        <taxon>Pterygota</taxon>
        <taxon>Neoptera</taxon>
        <taxon>Endopterygota</taxon>
        <taxon>Diptera</taxon>
        <taxon>Nematocera</taxon>
        <taxon>Culicoidea</taxon>
        <taxon>Culicidae</taxon>
        <taxon>Culicinae</taxon>
        <taxon>Culicini</taxon>
        <taxon>Culex</taxon>
        <taxon>Culex</taxon>
    </lineage>
</organism>
<dbReference type="PANTHER" id="PTHR23080">
    <property type="entry name" value="THAP DOMAIN PROTEIN"/>
    <property type="match status" value="1"/>
</dbReference>
<keyword evidence="5 6" id="KW-0238">DNA-binding</keyword>
<evidence type="ECO:0000256" key="4">
    <source>
        <dbReference type="ARBA" id="ARBA00022833"/>
    </source>
</evidence>
<dbReference type="InterPro" id="IPR027805">
    <property type="entry name" value="Transposase_HTH_dom"/>
</dbReference>
<feature type="domain" description="THAP-type" evidence="8">
    <location>
        <begin position="1"/>
        <end position="86"/>
    </location>
</feature>
<evidence type="ECO:0000256" key="1">
    <source>
        <dbReference type="ARBA" id="ARBA00001968"/>
    </source>
</evidence>
<keyword evidence="2" id="KW-0479">Metal-binding</keyword>
<dbReference type="SMART" id="SM00980">
    <property type="entry name" value="THAP"/>
    <property type="match status" value="1"/>
</dbReference>
<evidence type="ECO:0000256" key="6">
    <source>
        <dbReference type="PROSITE-ProRule" id="PRU00309"/>
    </source>
</evidence>
<feature type="region of interest" description="Disordered" evidence="7">
    <location>
        <begin position="162"/>
        <end position="188"/>
    </location>
</feature>
<evidence type="ECO:0000256" key="2">
    <source>
        <dbReference type="ARBA" id="ARBA00022723"/>
    </source>
</evidence>
<evidence type="ECO:0000259" key="8">
    <source>
        <dbReference type="PROSITE" id="PS50950"/>
    </source>
</evidence>
<dbReference type="GO" id="GO:0003677">
    <property type="term" value="F:DNA binding"/>
    <property type="evidence" value="ECO:0007669"/>
    <property type="project" value="UniProtKB-UniRule"/>
</dbReference>
<keyword evidence="3 6" id="KW-0863">Zinc-finger</keyword>
<reference evidence="9" key="1">
    <citation type="submission" date="2021-05" db="EMBL/GenBank/DDBJ databases">
        <authorList>
            <person name="Alioto T."/>
            <person name="Alioto T."/>
            <person name="Gomez Garrido J."/>
        </authorList>
    </citation>
    <scope>NUCLEOTIDE SEQUENCE</scope>
</reference>
<comment type="cofactor">
    <cofactor evidence="1">
        <name>a divalent metal cation</name>
        <dbReference type="ChEBI" id="CHEBI:60240"/>
    </cofactor>
</comment>
<proteinExistence type="predicted"/>